<dbReference type="EMBL" id="CM046114">
    <property type="protein sequence ID" value="KAI8420111.1"/>
    <property type="molecule type" value="Genomic_DNA"/>
</dbReference>
<reference evidence="1 2" key="1">
    <citation type="journal article" date="2022" name="Genome Biol. Evol.">
        <title>The Spruce Budworm Genome: Reconstructing the Evolutionary History of Antifreeze Proteins.</title>
        <authorList>
            <person name="Beliveau C."/>
            <person name="Gagne P."/>
            <person name="Picq S."/>
            <person name="Vernygora O."/>
            <person name="Keeling C.I."/>
            <person name="Pinkney K."/>
            <person name="Doucet D."/>
            <person name="Wen F."/>
            <person name="Johnston J.S."/>
            <person name="Maaroufi H."/>
            <person name="Boyle B."/>
            <person name="Laroche J."/>
            <person name="Dewar K."/>
            <person name="Juretic N."/>
            <person name="Blackburn G."/>
            <person name="Nisole A."/>
            <person name="Brunet B."/>
            <person name="Brandao M."/>
            <person name="Lumley L."/>
            <person name="Duan J."/>
            <person name="Quan G."/>
            <person name="Lucarotti C.J."/>
            <person name="Roe A.D."/>
            <person name="Sperling F.A.H."/>
            <person name="Levesque R.C."/>
            <person name="Cusson M."/>
        </authorList>
    </citation>
    <scope>NUCLEOTIDE SEQUENCE [LARGE SCALE GENOMIC DNA]</scope>
    <source>
        <strain evidence="1">Glfc:IPQL:Cfum</strain>
    </source>
</reference>
<keyword evidence="2" id="KW-1185">Reference proteome</keyword>
<proteinExistence type="predicted"/>
<name>A0ACC0J7M8_CHOFU</name>
<evidence type="ECO:0000313" key="2">
    <source>
        <dbReference type="Proteomes" id="UP001064048"/>
    </source>
</evidence>
<feature type="non-terminal residue" evidence="1">
    <location>
        <position position="1"/>
    </location>
</feature>
<feature type="non-terminal residue" evidence="1">
    <location>
        <position position="304"/>
    </location>
</feature>
<protein>
    <submittedName>
        <fullName evidence="1">Uncharacterized protein</fullName>
    </submittedName>
</protein>
<accession>A0ACC0J7M8</accession>
<gene>
    <name evidence="1" type="ORF">MSG28_008693</name>
</gene>
<comment type="caution">
    <text evidence="1">The sequence shown here is derived from an EMBL/GenBank/DDBJ whole genome shotgun (WGS) entry which is preliminary data.</text>
</comment>
<dbReference type="Proteomes" id="UP001064048">
    <property type="component" value="Chromosome 14"/>
</dbReference>
<organism evidence="1 2">
    <name type="scientific">Choristoneura fumiferana</name>
    <name type="common">Spruce budworm moth</name>
    <name type="synonym">Archips fumiferana</name>
    <dbReference type="NCBI Taxonomy" id="7141"/>
    <lineage>
        <taxon>Eukaryota</taxon>
        <taxon>Metazoa</taxon>
        <taxon>Ecdysozoa</taxon>
        <taxon>Arthropoda</taxon>
        <taxon>Hexapoda</taxon>
        <taxon>Insecta</taxon>
        <taxon>Pterygota</taxon>
        <taxon>Neoptera</taxon>
        <taxon>Endopterygota</taxon>
        <taxon>Lepidoptera</taxon>
        <taxon>Glossata</taxon>
        <taxon>Ditrysia</taxon>
        <taxon>Tortricoidea</taxon>
        <taxon>Tortricidae</taxon>
        <taxon>Tortricinae</taxon>
        <taxon>Choristoneura</taxon>
    </lineage>
</organism>
<evidence type="ECO:0000313" key="1">
    <source>
        <dbReference type="EMBL" id="KAI8420111.1"/>
    </source>
</evidence>
<sequence>RCPVDPDVFPELDKGRSGDSLEARFNAFKIPESNFLVFEATVRTCRDGCHQAYCPSHTGRSEPSFGRRRRDVNGTLVITNDTAEAEPNDITIKTNDDKTEKSENSNGEAVYKVSFEDASVDKYLKEEVETPSHVRKMIQVFDNRNELLEENGPADSSPVVSAVGVCVSPYHYRALLVALCVLLSLLLAMMLAALYIYRRYWRVLRKNIQASSAAPALRPVTPGPRPTRPSLFSASHLHKPFSLSGLGRTFADVGEEAGSAGRLANAFDDGSEPIYTDPSLFERSRSLRSLHSLDLKPERRDHCS</sequence>